<dbReference type="InterPro" id="IPR054471">
    <property type="entry name" value="GPIID_WHD"/>
</dbReference>
<gene>
    <name evidence="4" type="ORF">FB567DRAFT_188329</name>
</gene>
<feature type="repeat" description="ANK" evidence="2">
    <location>
        <begin position="867"/>
        <end position="899"/>
    </location>
</feature>
<dbReference type="OrthoDB" id="1577640at2759"/>
<proteinExistence type="predicted"/>
<dbReference type="PANTHER" id="PTHR10622">
    <property type="entry name" value="HET DOMAIN-CONTAINING PROTEIN"/>
    <property type="match status" value="1"/>
</dbReference>
<feature type="domain" description="NACHT" evidence="3">
    <location>
        <begin position="287"/>
        <end position="426"/>
    </location>
</feature>
<feature type="repeat" description="ANK" evidence="2">
    <location>
        <begin position="801"/>
        <end position="833"/>
    </location>
</feature>
<dbReference type="InterPro" id="IPR056884">
    <property type="entry name" value="NPHP3-like_N"/>
</dbReference>
<feature type="repeat" description="ANK" evidence="2">
    <location>
        <begin position="965"/>
        <end position="997"/>
    </location>
</feature>
<evidence type="ECO:0000259" key="3">
    <source>
        <dbReference type="PROSITE" id="PS50837"/>
    </source>
</evidence>
<dbReference type="Gene3D" id="1.25.40.20">
    <property type="entry name" value="Ankyrin repeat-containing domain"/>
    <property type="match status" value="2"/>
</dbReference>
<evidence type="ECO:0000256" key="1">
    <source>
        <dbReference type="ARBA" id="ARBA00022737"/>
    </source>
</evidence>
<dbReference type="PANTHER" id="PTHR10622:SF13">
    <property type="entry name" value="NACHT DOMAIN-CONTAINING PROTEIN"/>
    <property type="match status" value="1"/>
</dbReference>
<protein>
    <recommendedName>
        <fullName evidence="3">NACHT domain-containing protein</fullName>
    </recommendedName>
</protein>
<dbReference type="PROSITE" id="PS50297">
    <property type="entry name" value="ANK_REP_REGION"/>
    <property type="match status" value="6"/>
</dbReference>
<feature type="repeat" description="ANK" evidence="2">
    <location>
        <begin position="834"/>
        <end position="866"/>
    </location>
</feature>
<evidence type="ECO:0000313" key="4">
    <source>
        <dbReference type="EMBL" id="KAH7074055.1"/>
    </source>
</evidence>
<dbReference type="PROSITE" id="PS50088">
    <property type="entry name" value="ANK_REPEAT"/>
    <property type="match status" value="7"/>
</dbReference>
<reference evidence="4" key="1">
    <citation type="journal article" date="2021" name="Nat. Commun.">
        <title>Genetic determinants of endophytism in the Arabidopsis root mycobiome.</title>
        <authorList>
            <person name="Mesny F."/>
            <person name="Miyauchi S."/>
            <person name="Thiergart T."/>
            <person name="Pickel B."/>
            <person name="Atanasova L."/>
            <person name="Karlsson M."/>
            <person name="Huettel B."/>
            <person name="Barry K.W."/>
            <person name="Haridas S."/>
            <person name="Chen C."/>
            <person name="Bauer D."/>
            <person name="Andreopoulos W."/>
            <person name="Pangilinan J."/>
            <person name="LaButti K."/>
            <person name="Riley R."/>
            <person name="Lipzen A."/>
            <person name="Clum A."/>
            <person name="Drula E."/>
            <person name="Henrissat B."/>
            <person name="Kohler A."/>
            <person name="Grigoriev I.V."/>
            <person name="Martin F.M."/>
            <person name="Hacquard S."/>
        </authorList>
    </citation>
    <scope>NUCLEOTIDE SEQUENCE</scope>
    <source>
        <strain evidence="4">MPI-SDFR-AT-0120</strain>
    </source>
</reference>
<feature type="repeat" description="ANK" evidence="2">
    <location>
        <begin position="768"/>
        <end position="800"/>
    </location>
</feature>
<dbReference type="InterPro" id="IPR002110">
    <property type="entry name" value="Ankyrin_rpt"/>
</dbReference>
<dbReference type="PROSITE" id="PS50837">
    <property type="entry name" value="NACHT"/>
    <property type="match status" value="1"/>
</dbReference>
<dbReference type="Pfam" id="PF12796">
    <property type="entry name" value="Ank_2"/>
    <property type="match status" value="3"/>
</dbReference>
<dbReference type="InterPro" id="IPR010730">
    <property type="entry name" value="HET"/>
</dbReference>
<keyword evidence="2" id="KW-0040">ANK repeat</keyword>
<dbReference type="SMART" id="SM00248">
    <property type="entry name" value="ANK"/>
    <property type="match status" value="8"/>
</dbReference>
<dbReference type="EMBL" id="JAGMVJ010000021">
    <property type="protein sequence ID" value="KAH7074055.1"/>
    <property type="molecule type" value="Genomic_DNA"/>
</dbReference>
<evidence type="ECO:0000256" key="2">
    <source>
        <dbReference type="PROSITE-ProRule" id="PRU00023"/>
    </source>
</evidence>
<feature type="repeat" description="ANK" evidence="2">
    <location>
        <begin position="933"/>
        <end position="965"/>
    </location>
</feature>
<dbReference type="SUPFAM" id="SSF48403">
    <property type="entry name" value="Ankyrin repeat"/>
    <property type="match status" value="1"/>
</dbReference>
<accession>A0A8K0VU27</accession>
<dbReference type="InterPro" id="IPR027417">
    <property type="entry name" value="P-loop_NTPase"/>
</dbReference>
<dbReference type="Pfam" id="PF24883">
    <property type="entry name" value="NPHP3_N"/>
    <property type="match status" value="1"/>
</dbReference>
<dbReference type="Pfam" id="PF06985">
    <property type="entry name" value="HET"/>
    <property type="match status" value="1"/>
</dbReference>
<dbReference type="Pfam" id="PF22939">
    <property type="entry name" value="WHD_GPIID"/>
    <property type="match status" value="1"/>
</dbReference>
<name>A0A8K0VU27_9PLEO</name>
<keyword evidence="5" id="KW-1185">Reference proteome</keyword>
<organism evidence="4 5">
    <name type="scientific">Paraphoma chrysanthemicola</name>
    <dbReference type="NCBI Taxonomy" id="798071"/>
    <lineage>
        <taxon>Eukaryota</taxon>
        <taxon>Fungi</taxon>
        <taxon>Dikarya</taxon>
        <taxon>Ascomycota</taxon>
        <taxon>Pezizomycotina</taxon>
        <taxon>Dothideomycetes</taxon>
        <taxon>Pleosporomycetidae</taxon>
        <taxon>Pleosporales</taxon>
        <taxon>Pleosporineae</taxon>
        <taxon>Phaeosphaeriaceae</taxon>
        <taxon>Paraphoma</taxon>
    </lineage>
</organism>
<dbReference type="AlphaFoldDB" id="A0A8K0VU27"/>
<sequence length="1002" mass="112848">MRLLYTRDDGRLGWTKDMTKDIPPYAILSHTWGGQEVTLNDLRDYSNVEEVDAMFKEGYRKIFFCAQQARRDNLEYFWVDTCCIDRTNNVELSEAINSMFFWYQNAQKCYVYLSDVNRSESDLRKSRWFTRGWTLQELLAPHSVEFYSRDGARLGTKESLKHIIHNITKIPDDALSGTQLSEFTVRERFSWAGKRQTTRGEDKAYCLFGIFGVYLSPIYGEGEKNAIRRLKKEVGMSEEKLDKVCSLLSAPDPSTNYHKALKLRQPETGLWLLHSGLFEEWKRRAASRLWLYGIPGCGKTILSSTIVENLLQHCQEDLMVTVYFYFDFNDARKQDPELMLRSLLCQLLQRSAMVPKCLDALLSNGQRQPSAHELLEAIHQAAREFTQVYIVLDALDECTQRQELMDVLESVAKSQLNNVHLLLTSRKERDIESSLENYVEANNTVCLERDVVDKDIQLYVQQRLRDEKSLVKWNQDAAVRQEIEHALMRGAHGMFRWAVCQLDTLAKCRNLAMLRKSLATLPRTLDQTYERILSAISEDDCAYAIRILQWLTFSARPLTVEEVAEVVAIDVEREPAFDRDEVLADPLEALEICSSLVTITTVKGTLDKPTRQIIALAHYSVQEYLVSERIIQGPVKQYSMQDAKCHSVIARGCLKYLMQFQQPFTDELLVERVLARYTAKFWSNHIQKTGDEIEQVNRLVMCLMAVEEPAYVNWLRLYNPDRYWEETNLNKSLDTTPTPLYCAAILGLETITRLLLSNGAKVNAQGGLYSNALQAASSRGNEQIVQILLKNGAEVNAQGGSYGNALQAASFHGTEQIVQILLKNGAEVNAQGGYHGNALQAASSRGNEQIVQILLKNGAEVNAQGGSYGNALHAASFYGNEQIVQILLNNGAEVKAQGGKPYGNALEAASAEGYEQIVKLLLLAVADVNAQGKFGSALEVASEYGHQQIVKLLLQAGVDVNARGNNRSALEAASENGYEQIVKLLLHAGADVNARGKDLEAH</sequence>
<feature type="repeat" description="ANK" evidence="2">
    <location>
        <begin position="735"/>
        <end position="767"/>
    </location>
</feature>
<comment type="caution">
    <text evidence="4">The sequence shown here is derived from an EMBL/GenBank/DDBJ whole genome shotgun (WGS) entry which is preliminary data.</text>
</comment>
<dbReference type="Gene3D" id="3.40.50.300">
    <property type="entry name" value="P-loop containing nucleotide triphosphate hydrolases"/>
    <property type="match status" value="1"/>
</dbReference>
<dbReference type="InterPro" id="IPR036770">
    <property type="entry name" value="Ankyrin_rpt-contain_sf"/>
</dbReference>
<keyword evidence="1" id="KW-0677">Repeat</keyword>
<evidence type="ECO:0000313" key="5">
    <source>
        <dbReference type="Proteomes" id="UP000813461"/>
    </source>
</evidence>
<dbReference type="SUPFAM" id="SSF52540">
    <property type="entry name" value="P-loop containing nucleoside triphosphate hydrolases"/>
    <property type="match status" value="1"/>
</dbReference>
<dbReference type="Proteomes" id="UP000813461">
    <property type="component" value="Unassembled WGS sequence"/>
</dbReference>
<dbReference type="InterPro" id="IPR007111">
    <property type="entry name" value="NACHT_NTPase"/>
</dbReference>